<keyword evidence="1" id="KW-0732">Signal</keyword>
<dbReference type="Proteomes" id="UP000294547">
    <property type="component" value="Unassembled WGS sequence"/>
</dbReference>
<keyword evidence="3" id="KW-1185">Reference proteome</keyword>
<reference evidence="2 3" key="1">
    <citation type="submission" date="2019-03" db="EMBL/GenBank/DDBJ databases">
        <title>Genomic Encyclopedia of Type Strains, Phase IV (KMG-IV): sequencing the most valuable type-strain genomes for metagenomic binning, comparative biology and taxonomic classification.</title>
        <authorList>
            <person name="Goeker M."/>
        </authorList>
    </citation>
    <scope>NUCLEOTIDE SEQUENCE [LARGE SCALE GENOMIC DNA]</scope>
    <source>
        <strain evidence="2 3">DSM 102969</strain>
    </source>
</reference>
<dbReference type="EMBL" id="SNXY01000008">
    <property type="protein sequence ID" value="TDP84151.1"/>
    <property type="molecule type" value="Genomic_DNA"/>
</dbReference>
<feature type="chain" id="PRO_5020599470" description="Lipoprotein" evidence="1">
    <location>
        <begin position="23"/>
        <end position="221"/>
    </location>
</feature>
<proteinExistence type="predicted"/>
<evidence type="ECO:0008006" key="4">
    <source>
        <dbReference type="Google" id="ProtNLM"/>
    </source>
</evidence>
<feature type="signal peptide" evidence="1">
    <location>
        <begin position="1"/>
        <end position="22"/>
    </location>
</feature>
<accession>A0A4R6RD37</accession>
<sequence>MRALLFSTALAGLLAATGASRAADATFKFDYGAVAASGRQITVTRLPVTLPSGKVVLEDVTILMRADSAGKLRVVAGYPLTETSVQPETGALAAGDYAPPSNLDYRLTLAGPSLGANGRPQWVLDRDGDDVSLRFYGGALAGHPLESRIAAIGATAGWTYGVVDGGKCDLGCNVKIGDLVALSTGTDGQIYLQDLTTDSGVDHAVPVRTLALRPCTAAACG</sequence>
<evidence type="ECO:0000313" key="2">
    <source>
        <dbReference type="EMBL" id="TDP84151.1"/>
    </source>
</evidence>
<gene>
    <name evidence="2" type="ORF">EDD54_2755</name>
</gene>
<dbReference type="AlphaFoldDB" id="A0A4R6RD37"/>
<protein>
    <recommendedName>
        <fullName evidence="4">Lipoprotein</fullName>
    </recommendedName>
</protein>
<evidence type="ECO:0000256" key="1">
    <source>
        <dbReference type="SAM" id="SignalP"/>
    </source>
</evidence>
<comment type="caution">
    <text evidence="2">The sequence shown here is derived from an EMBL/GenBank/DDBJ whole genome shotgun (WGS) entry which is preliminary data.</text>
</comment>
<evidence type="ECO:0000313" key="3">
    <source>
        <dbReference type="Proteomes" id="UP000294547"/>
    </source>
</evidence>
<dbReference type="RefSeq" id="WP_126540074.1">
    <property type="nucleotide sequence ID" value="NZ_BSPM01000002.1"/>
</dbReference>
<organism evidence="2 3">
    <name type="scientific">Oharaeibacter diazotrophicus</name>
    <dbReference type="NCBI Taxonomy" id="1920512"/>
    <lineage>
        <taxon>Bacteria</taxon>
        <taxon>Pseudomonadati</taxon>
        <taxon>Pseudomonadota</taxon>
        <taxon>Alphaproteobacteria</taxon>
        <taxon>Hyphomicrobiales</taxon>
        <taxon>Pleomorphomonadaceae</taxon>
        <taxon>Oharaeibacter</taxon>
    </lineage>
</organism>
<name>A0A4R6RD37_9HYPH</name>